<evidence type="ECO:0000313" key="2">
    <source>
        <dbReference type="Proteomes" id="UP001436297"/>
    </source>
</evidence>
<dbReference type="InterPro" id="IPR012505">
    <property type="entry name" value="YbbR"/>
</dbReference>
<accession>A0ABZ3ECU9</accession>
<dbReference type="PANTHER" id="PTHR37804">
    <property type="entry name" value="CDAA REGULATORY PROTEIN CDAR"/>
    <property type="match status" value="1"/>
</dbReference>
<evidence type="ECO:0000313" key="1">
    <source>
        <dbReference type="EMBL" id="XAF70636.1"/>
    </source>
</evidence>
<dbReference type="InterPro" id="IPR053154">
    <property type="entry name" value="c-di-AMP_regulator"/>
</dbReference>
<dbReference type="Pfam" id="PF07949">
    <property type="entry name" value="YbbR"/>
    <property type="match status" value="3"/>
</dbReference>
<dbReference type="RefSeq" id="WP_251518145.1">
    <property type="nucleotide sequence ID" value="NZ_CP128355.1"/>
</dbReference>
<proteinExistence type="predicted"/>
<gene>
    <name evidence="1" type="ORF">QQM35_00495</name>
</gene>
<name>A0ABZ3ECU9_9STAP</name>
<reference evidence="1 2" key="1">
    <citation type="journal article" date="2024" name="Pathogens">
        <title>Staphylococcus hsinchuensis sp. nov., Isolated from Soymilk.</title>
        <authorList>
            <person name="Wang Y.T."/>
            <person name="Lin Y.C."/>
            <person name="Hsieh Y.H."/>
            <person name="Lin Y.T."/>
            <person name="Hamada M."/>
            <person name="Chen C.C."/>
            <person name="Liou J.S."/>
            <person name="Lee A.Y."/>
            <person name="Zhang W.L."/>
            <person name="Chen Y.T."/>
            <person name="Huang C.H."/>
        </authorList>
    </citation>
    <scope>NUCLEOTIDE SEQUENCE [LARGE SCALE GENOMIC DNA]</scope>
    <source>
        <strain evidence="1 2">H164</strain>
    </source>
</reference>
<dbReference type="PANTHER" id="PTHR37804:SF1">
    <property type="entry name" value="CDAA REGULATORY PROTEIN CDAR"/>
    <property type="match status" value="1"/>
</dbReference>
<protein>
    <submittedName>
        <fullName evidence="1">CdaR family protein</fullName>
    </submittedName>
</protein>
<dbReference type="EMBL" id="CP128355">
    <property type="protein sequence ID" value="XAF70636.1"/>
    <property type="molecule type" value="Genomic_DNA"/>
</dbReference>
<organism evidence="1 2">
    <name type="scientific">Staphylococcus hsinchuensis</name>
    <dbReference type="NCBI Taxonomy" id="3051183"/>
    <lineage>
        <taxon>Bacteria</taxon>
        <taxon>Bacillati</taxon>
        <taxon>Bacillota</taxon>
        <taxon>Bacilli</taxon>
        <taxon>Bacillales</taxon>
        <taxon>Staphylococcaceae</taxon>
        <taxon>Staphylococcus</taxon>
    </lineage>
</organism>
<dbReference type="Gene3D" id="2.170.120.40">
    <property type="entry name" value="YbbR-like domain"/>
    <property type="match status" value="2"/>
</dbReference>
<keyword evidence="2" id="KW-1185">Reference proteome</keyword>
<sequence>MLESKWGLRLIALVLALVFVLSVNNVFGNIFDSDRLGQKSDDTIQDVPVQVKYDNKTLYANNVPKKVDVEISGPQSQILQTANSEDIKAIVDLRDKKAGKHTVQYKVNGLNKDIDYKVKPKEVAVNLEKKVSKTMKVEPDVSNNDLSDNYRVKKQEVSPDHVRVTGGKEQIDKIAYLKATYKNNSKISKDTTDDAKITAFDRNLNKINVLIDPEDVKLKVNVDNYSKKVKVKPHVVGELDDNKKLDKIELSDKEVEIFGNRKEIEDINSINANVNVNGITDTTNKQVQFDLPDKVSKVNPEDTDAKVIVK</sequence>
<dbReference type="Proteomes" id="UP001436297">
    <property type="component" value="Chromosome"/>
</dbReference>
<dbReference type="Gene3D" id="2.170.120.30">
    <property type="match status" value="1"/>
</dbReference>